<sequence>MGYGFSPWYSIADNQEEVAEINSEEVDDMIATWGYSLVGYVTGGFPGMEAITKLRSSWKVSRKFHIHKSSWLVFRFDNEEDRQKILDGGPYMIYGRPPILKHMPPLFEFTTCTNTFVPIWVMLPGLPVGVPIKLPNRKIRELLVICGNLPEFYNLCHVLGHSTEMCKKKEQIQGQQQGNHLNNSHTQPTLKSRDGGTHGNGTIKLRKQTVKTRRVSGHDSCLN</sequence>
<accession>A0ACC0AA87</accession>
<reference evidence="2" key="1">
    <citation type="journal article" date="2023" name="Nat. Plants">
        <title>Single-cell RNA sequencing provides a high-resolution roadmap for understanding the multicellular compartmentation of specialized metabolism.</title>
        <authorList>
            <person name="Sun S."/>
            <person name="Shen X."/>
            <person name="Li Y."/>
            <person name="Li Y."/>
            <person name="Wang S."/>
            <person name="Li R."/>
            <person name="Zhang H."/>
            <person name="Shen G."/>
            <person name="Guo B."/>
            <person name="Wei J."/>
            <person name="Xu J."/>
            <person name="St-Pierre B."/>
            <person name="Chen S."/>
            <person name="Sun C."/>
        </authorList>
    </citation>
    <scope>NUCLEOTIDE SEQUENCE [LARGE SCALE GENOMIC DNA]</scope>
</reference>
<protein>
    <submittedName>
        <fullName evidence="1">Uncharacterized protein</fullName>
    </submittedName>
</protein>
<organism evidence="1 2">
    <name type="scientific">Catharanthus roseus</name>
    <name type="common">Madagascar periwinkle</name>
    <name type="synonym">Vinca rosea</name>
    <dbReference type="NCBI Taxonomy" id="4058"/>
    <lineage>
        <taxon>Eukaryota</taxon>
        <taxon>Viridiplantae</taxon>
        <taxon>Streptophyta</taxon>
        <taxon>Embryophyta</taxon>
        <taxon>Tracheophyta</taxon>
        <taxon>Spermatophyta</taxon>
        <taxon>Magnoliopsida</taxon>
        <taxon>eudicotyledons</taxon>
        <taxon>Gunneridae</taxon>
        <taxon>Pentapetalae</taxon>
        <taxon>asterids</taxon>
        <taxon>lamiids</taxon>
        <taxon>Gentianales</taxon>
        <taxon>Apocynaceae</taxon>
        <taxon>Rauvolfioideae</taxon>
        <taxon>Vinceae</taxon>
        <taxon>Catharanthinae</taxon>
        <taxon>Catharanthus</taxon>
    </lineage>
</organism>
<comment type="caution">
    <text evidence="1">The sequence shown here is derived from an EMBL/GenBank/DDBJ whole genome shotgun (WGS) entry which is preliminary data.</text>
</comment>
<keyword evidence="2" id="KW-1185">Reference proteome</keyword>
<gene>
    <name evidence="1" type="ORF">M9H77_26631</name>
</gene>
<name>A0ACC0AA87_CATRO</name>
<evidence type="ECO:0000313" key="2">
    <source>
        <dbReference type="Proteomes" id="UP001060085"/>
    </source>
</evidence>
<proteinExistence type="predicted"/>
<dbReference type="EMBL" id="CM044706">
    <property type="protein sequence ID" value="KAI5657838.1"/>
    <property type="molecule type" value="Genomic_DNA"/>
</dbReference>
<dbReference type="Proteomes" id="UP001060085">
    <property type="component" value="Linkage Group LG06"/>
</dbReference>
<evidence type="ECO:0000313" key="1">
    <source>
        <dbReference type="EMBL" id="KAI5657838.1"/>
    </source>
</evidence>